<keyword evidence="2" id="KW-1185">Reference proteome</keyword>
<dbReference type="EMBL" id="KP027447">
    <property type="protein sequence ID" value="AJA42321.1"/>
    <property type="molecule type" value="Genomic_DNA"/>
</dbReference>
<proteinExistence type="predicted"/>
<sequence length="66" mass="7842">MRESLKELETVEYVVKRYLEELGKGTSYSDEELPNFLDKTLKENSRLTDEKYDELLKLLKEVNNTL</sequence>
<reference evidence="1 2" key="1">
    <citation type="journal article" date="2015" name="Appl. Environ. Microbiol.">
        <title>Two Phages, phiIPLA-RODI and phiIPLA-C1C, Lyse Mono- and Dual-Species Staphylococcal Biofilms.</title>
        <authorList>
            <person name="Gutierrez D."/>
            <person name="Vandenheuvel D."/>
            <person name="Martinez B."/>
            <person name="Rodriguez A."/>
            <person name="Lavigne R."/>
            <person name="Garcia P."/>
        </authorList>
    </citation>
    <scope>NUCLEOTIDE SEQUENCE [LARGE SCALE GENOMIC DNA]</scope>
</reference>
<evidence type="ECO:0000313" key="2">
    <source>
        <dbReference type="Proteomes" id="UP000032689"/>
    </source>
</evidence>
<name>A0A0D3MVG0_9CAUD</name>
<dbReference type="GeneID" id="26641018"/>
<dbReference type="KEGG" id="vg:26641018"/>
<evidence type="ECO:0000313" key="1">
    <source>
        <dbReference type="EMBL" id="AJA42321.1"/>
    </source>
</evidence>
<organism evidence="1 2">
    <name type="scientific">Staphylococcus phage vB_SepM_ phiIPLA-C1C</name>
    <dbReference type="NCBI Taxonomy" id="1572704"/>
    <lineage>
        <taxon>Viruses</taxon>
        <taxon>Duplodnaviria</taxon>
        <taxon>Heunggongvirae</taxon>
        <taxon>Uroviricota</taxon>
        <taxon>Caudoviricetes</taxon>
        <taxon>Herelleviridae</taxon>
        <taxon>Twortvirinae</taxon>
        <taxon>Sepunavirus</taxon>
        <taxon>Sepunavirus IPLAC1C</taxon>
    </lineage>
</organism>
<accession>A0A0D3MVG0</accession>
<dbReference type="RefSeq" id="YP_009214601.1">
    <property type="nucleotide sequence ID" value="NC_028962.1"/>
</dbReference>
<protein>
    <submittedName>
        <fullName evidence="1">Uncharacterized protein</fullName>
    </submittedName>
</protein>
<dbReference type="Proteomes" id="UP000032689">
    <property type="component" value="Segment"/>
</dbReference>